<dbReference type="Proteomes" id="UP001056079">
    <property type="component" value="Chromosome"/>
</dbReference>
<protein>
    <submittedName>
        <fullName evidence="3">Acyltransferase family protein</fullName>
    </submittedName>
</protein>
<dbReference type="InterPro" id="IPR052734">
    <property type="entry name" value="Nod_factor_acetyltransferase"/>
</dbReference>
<keyword evidence="2" id="KW-0812">Transmembrane</keyword>
<dbReference type="EMBL" id="CP098609">
    <property type="protein sequence ID" value="USC45666.1"/>
    <property type="molecule type" value="Genomic_DNA"/>
</dbReference>
<name>A0ABY4UUF2_STRFL</name>
<feature type="transmembrane region" description="Helical" evidence="2">
    <location>
        <begin position="266"/>
        <end position="289"/>
    </location>
</feature>
<feature type="transmembrane region" description="Helical" evidence="2">
    <location>
        <begin position="144"/>
        <end position="162"/>
    </location>
</feature>
<feature type="compositionally biased region" description="Basic and acidic residues" evidence="1">
    <location>
        <begin position="394"/>
        <end position="404"/>
    </location>
</feature>
<dbReference type="PANTHER" id="PTHR37312:SF1">
    <property type="entry name" value="MEMBRANE-BOUND ACYLTRANSFERASE YKRP-RELATED"/>
    <property type="match status" value="1"/>
</dbReference>
<keyword evidence="2" id="KW-1133">Transmembrane helix</keyword>
<feature type="transmembrane region" description="Helical" evidence="2">
    <location>
        <begin position="336"/>
        <end position="354"/>
    </location>
</feature>
<proteinExistence type="predicted"/>
<evidence type="ECO:0000256" key="2">
    <source>
        <dbReference type="SAM" id="Phobius"/>
    </source>
</evidence>
<feature type="region of interest" description="Disordered" evidence="1">
    <location>
        <begin position="1"/>
        <end position="46"/>
    </location>
</feature>
<sequence>MNDASGAGNFGTKLDTSAGGGPADELRSSPPAVEQQSQGGSPGTGSQRDAFLDNAKYLLIVLVAVAHSWEAVEGSRATTALYMFVYAFHMPAFIVICGYLSRSYTGRPHQLRRLVTGIAVPYVVFEVAYSLFKRYADDAPDHAITLLDPFFLTWFLAALFIWRLTSPLWRHLRHPLPVALGIASLASLAPGIGDDLNLQRVLQFLPFFVLGLCLKPQHFGIVRRREVRLLALPVLAGALMFAYWVAPRMKTGWLFRTNSAQQLDAPWWSGPVMTLLLFGCSLLLTAAFLSWVPRRHLWFTVLGAGTICGYLLHGFAIKGPEYAGIFDTYTWLSEPAGKVAVSLAAAIAVTLMCTPPVRRALRAVTEPDMTWAFRDIRGEQRPEGPLMRSLGTAHESDRMARSAR</sequence>
<dbReference type="RefSeq" id="WP_006129055.1">
    <property type="nucleotide sequence ID" value="NZ_CP098609.1"/>
</dbReference>
<keyword evidence="4" id="KW-1185">Reference proteome</keyword>
<keyword evidence="3" id="KW-0012">Acyltransferase</keyword>
<gene>
    <name evidence="3" type="ORF">K7395_02445</name>
</gene>
<feature type="region of interest" description="Disordered" evidence="1">
    <location>
        <begin position="382"/>
        <end position="404"/>
    </location>
</feature>
<feature type="transmembrane region" description="Helical" evidence="2">
    <location>
        <begin position="81"/>
        <end position="101"/>
    </location>
</feature>
<feature type="compositionally biased region" description="Low complexity" evidence="1">
    <location>
        <begin position="35"/>
        <end position="46"/>
    </location>
</feature>
<dbReference type="GO" id="GO:0016746">
    <property type="term" value="F:acyltransferase activity"/>
    <property type="evidence" value="ECO:0007669"/>
    <property type="project" value="UniProtKB-KW"/>
</dbReference>
<evidence type="ECO:0000313" key="4">
    <source>
        <dbReference type="Proteomes" id="UP001056079"/>
    </source>
</evidence>
<accession>A0ABY4UUF2</accession>
<organism evidence="3 4">
    <name type="scientific">Streptomyces filamentosus</name>
    <name type="common">Streptomyces roseosporus</name>
    <dbReference type="NCBI Taxonomy" id="67294"/>
    <lineage>
        <taxon>Bacteria</taxon>
        <taxon>Bacillati</taxon>
        <taxon>Actinomycetota</taxon>
        <taxon>Actinomycetes</taxon>
        <taxon>Kitasatosporales</taxon>
        <taxon>Streptomycetaceae</taxon>
        <taxon>Streptomyces</taxon>
    </lineage>
</organism>
<feature type="transmembrane region" description="Helical" evidence="2">
    <location>
        <begin position="296"/>
        <end position="316"/>
    </location>
</feature>
<feature type="transmembrane region" description="Helical" evidence="2">
    <location>
        <begin position="227"/>
        <end position="246"/>
    </location>
</feature>
<evidence type="ECO:0000256" key="1">
    <source>
        <dbReference type="SAM" id="MobiDB-lite"/>
    </source>
</evidence>
<dbReference type="PANTHER" id="PTHR37312">
    <property type="entry name" value="MEMBRANE-BOUND ACYLTRANSFERASE YKRP-RELATED"/>
    <property type="match status" value="1"/>
</dbReference>
<keyword evidence="3" id="KW-0808">Transferase</keyword>
<reference evidence="3" key="1">
    <citation type="submission" date="2021-08" db="EMBL/GenBank/DDBJ databases">
        <title>DNA methylation of m4C regulates biosynthesis of daptomycin in Streptomyces roseosporus L30.</title>
        <authorList>
            <person name="Fang J.-L."/>
        </authorList>
    </citation>
    <scope>NUCLEOTIDE SEQUENCE</scope>
    <source>
        <strain evidence="3">L30</strain>
    </source>
</reference>
<feature type="transmembrane region" description="Helical" evidence="2">
    <location>
        <begin position="113"/>
        <end position="132"/>
    </location>
</feature>
<evidence type="ECO:0000313" key="3">
    <source>
        <dbReference type="EMBL" id="USC45666.1"/>
    </source>
</evidence>
<keyword evidence="2" id="KW-0472">Membrane</keyword>